<feature type="compositionally biased region" description="Polar residues" evidence="1">
    <location>
        <begin position="337"/>
        <end position="346"/>
    </location>
</feature>
<feature type="compositionally biased region" description="Low complexity" evidence="1">
    <location>
        <begin position="163"/>
        <end position="174"/>
    </location>
</feature>
<dbReference type="InParanoid" id="E9HIY0"/>
<dbReference type="Proteomes" id="UP000000305">
    <property type="component" value="Unassembled WGS sequence"/>
</dbReference>
<feature type="compositionally biased region" description="Low complexity" evidence="1">
    <location>
        <begin position="83"/>
        <end position="103"/>
    </location>
</feature>
<name>E9HIY0_DAPPU</name>
<accession>E9HIY0</accession>
<evidence type="ECO:0000256" key="1">
    <source>
        <dbReference type="SAM" id="MobiDB-lite"/>
    </source>
</evidence>
<keyword evidence="3" id="KW-1185">Reference proteome</keyword>
<gene>
    <name evidence="2" type="ORF">DAPPUDRAFT_114675</name>
</gene>
<feature type="region of interest" description="Disordered" evidence="1">
    <location>
        <begin position="314"/>
        <end position="361"/>
    </location>
</feature>
<dbReference type="EMBL" id="GL732658">
    <property type="protein sequence ID" value="EFX68310.1"/>
    <property type="molecule type" value="Genomic_DNA"/>
</dbReference>
<feature type="compositionally biased region" description="Basic and acidic residues" evidence="1">
    <location>
        <begin position="42"/>
        <end position="65"/>
    </location>
</feature>
<feature type="compositionally biased region" description="Basic and acidic residues" evidence="1">
    <location>
        <begin position="347"/>
        <end position="356"/>
    </location>
</feature>
<organism evidence="2 3">
    <name type="scientific">Daphnia pulex</name>
    <name type="common">Water flea</name>
    <dbReference type="NCBI Taxonomy" id="6669"/>
    <lineage>
        <taxon>Eukaryota</taxon>
        <taxon>Metazoa</taxon>
        <taxon>Ecdysozoa</taxon>
        <taxon>Arthropoda</taxon>
        <taxon>Crustacea</taxon>
        <taxon>Branchiopoda</taxon>
        <taxon>Diplostraca</taxon>
        <taxon>Cladocera</taxon>
        <taxon>Anomopoda</taxon>
        <taxon>Daphniidae</taxon>
        <taxon>Daphnia</taxon>
    </lineage>
</organism>
<dbReference type="HOGENOM" id="CLU_710307_0_0_1"/>
<evidence type="ECO:0000313" key="3">
    <source>
        <dbReference type="Proteomes" id="UP000000305"/>
    </source>
</evidence>
<reference evidence="2 3" key="1">
    <citation type="journal article" date="2011" name="Science">
        <title>The ecoresponsive genome of Daphnia pulex.</title>
        <authorList>
            <person name="Colbourne J.K."/>
            <person name="Pfrender M.E."/>
            <person name="Gilbert D."/>
            <person name="Thomas W.K."/>
            <person name="Tucker A."/>
            <person name="Oakley T.H."/>
            <person name="Tokishita S."/>
            <person name="Aerts A."/>
            <person name="Arnold G.J."/>
            <person name="Basu M.K."/>
            <person name="Bauer D.J."/>
            <person name="Caceres C.E."/>
            <person name="Carmel L."/>
            <person name="Casola C."/>
            <person name="Choi J.H."/>
            <person name="Detter J.C."/>
            <person name="Dong Q."/>
            <person name="Dusheyko S."/>
            <person name="Eads B.D."/>
            <person name="Frohlich T."/>
            <person name="Geiler-Samerotte K.A."/>
            <person name="Gerlach D."/>
            <person name="Hatcher P."/>
            <person name="Jogdeo S."/>
            <person name="Krijgsveld J."/>
            <person name="Kriventseva E.V."/>
            <person name="Kultz D."/>
            <person name="Laforsch C."/>
            <person name="Lindquist E."/>
            <person name="Lopez J."/>
            <person name="Manak J.R."/>
            <person name="Muller J."/>
            <person name="Pangilinan J."/>
            <person name="Patwardhan R.P."/>
            <person name="Pitluck S."/>
            <person name="Pritham E.J."/>
            <person name="Rechtsteiner A."/>
            <person name="Rho M."/>
            <person name="Rogozin I.B."/>
            <person name="Sakarya O."/>
            <person name="Salamov A."/>
            <person name="Schaack S."/>
            <person name="Shapiro H."/>
            <person name="Shiga Y."/>
            <person name="Skalitzky C."/>
            <person name="Smith Z."/>
            <person name="Souvorov A."/>
            <person name="Sung W."/>
            <person name="Tang Z."/>
            <person name="Tsuchiya D."/>
            <person name="Tu H."/>
            <person name="Vos H."/>
            <person name="Wang M."/>
            <person name="Wolf Y.I."/>
            <person name="Yamagata H."/>
            <person name="Yamada T."/>
            <person name="Ye Y."/>
            <person name="Shaw J.R."/>
            <person name="Andrews J."/>
            <person name="Crease T.J."/>
            <person name="Tang H."/>
            <person name="Lucas S.M."/>
            <person name="Robertson H.M."/>
            <person name="Bork P."/>
            <person name="Koonin E.V."/>
            <person name="Zdobnov E.M."/>
            <person name="Grigoriev I.V."/>
            <person name="Lynch M."/>
            <person name="Boore J.L."/>
        </authorList>
    </citation>
    <scope>NUCLEOTIDE SEQUENCE [LARGE SCALE GENOMIC DNA]</scope>
</reference>
<dbReference type="KEGG" id="dpx:DAPPUDRAFT_114675"/>
<feature type="compositionally biased region" description="Low complexity" evidence="1">
    <location>
        <begin position="243"/>
        <end position="260"/>
    </location>
</feature>
<sequence length="389" mass="42034">MSTSCTSAALAATTSGSSGLARNTPGGTCAASLYASIDLHSDDADLRSGEEVSCEEDKTIEETKESPSQPSCSMMTPVLHHGMMMSAMTAAATAASSSSSSTSRRNKRKNFQPRNIRPNEEEQENNDTNNSRETTNKPVADADGSDDRDELAMPSDGPAACCSISESKITTISSGHRERRKSNKKSRDAYSRSGCDVADESNHVAATESRISRVTSDDDDDECSSRSSSSSRSSHSHNNGLISRNSSSSSSQASSHNRSNTAVDLRLRPAFHTEEEEEEDEEEEEEEDEVNNQMSDVSGLEMKTWMLFWQQQQSCNSNDGKPSFLLPPSVSHRQRPSDQQADSAASETHHAGRREVSSNYAETTMRELLGIYGLQRGAPAPAVDSLPSG</sequence>
<proteinExistence type="predicted"/>
<feature type="region of interest" description="Disordered" evidence="1">
    <location>
        <begin position="42"/>
        <end position="297"/>
    </location>
</feature>
<dbReference type="AlphaFoldDB" id="E9HIY0"/>
<evidence type="ECO:0000313" key="2">
    <source>
        <dbReference type="EMBL" id="EFX68310.1"/>
    </source>
</evidence>
<feature type="compositionally biased region" description="Acidic residues" evidence="1">
    <location>
        <begin position="274"/>
        <end position="290"/>
    </location>
</feature>
<protein>
    <submittedName>
        <fullName evidence="2">Uncharacterized protein</fullName>
    </submittedName>
</protein>